<protein>
    <submittedName>
        <fullName evidence="2">Uncharacterized protein</fullName>
    </submittedName>
</protein>
<name>A0A6J7ZUK2_MYTCO</name>
<feature type="compositionally biased region" description="Polar residues" evidence="1">
    <location>
        <begin position="511"/>
        <end position="533"/>
    </location>
</feature>
<evidence type="ECO:0000313" key="2">
    <source>
        <dbReference type="EMBL" id="CAC5357407.1"/>
    </source>
</evidence>
<feature type="region of interest" description="Disordered" evidence="1">
    <location>
        <begin position="847"/>
        <end position="882"/>
    </location>
</feature>
<reference evidence="2 3" key="1">
    <citation type="submission" date="2020-06" db="EMBL/GenBank/DDBJ databases">
        <authorList>
            <person name="Li R."/>
            <person name="Bekaert M."/>
        </authorList>
    </citation>
    <scope>NUCLEOTIDE SEQUENCE [LARGE SCALE GENOMIC DNA]</scope>
    <source>
        <strain evidence="3">wild</strain>
    </source>
</reference>
<feature type="compositionally biased region" description="Basic and acidic residues" evidence="1">
    <location>
        <begin position="551"/>
        <end position="561"/>
    </location>
</feature>
<dbReference type="Proteomes" id="UP000507470">
    <property type="component" value="Unassembled WGS sequence"/>
</dbReference>
<dbReference type="EMBL" id="CACVKT020000204">
    <property type="protein sequence ID" value="CAC5357407.1"/>
    <property type="molecule type" value="Genomic_DNA"/>
</dbReference>
<feature type="compositionally biased region" description="Polar residues" evidence="1">
    <location>
        <begin position="869"/>
        <end position="882"/>
    </location>
</feature>
<feature type="compositionally biased region" description="Basic and acidic residues" evidence="1">
    <location>
        <begin position="84"/>
        <end position="98"/>
    </location>
</feature>
<feature type="region of interest" description="Disordered" evidence="1">
    <location>
        <begin position="497"/>
        <end position="562"/>
    </location>
</feature>
<feature type="compositionally biased region" description="Basic and acidic residues" evidence="1">
    <location>
        <begin position="147"/>
        <end position="163"/>
    </location>
</feature>
<evidence type="ECO:0000313" key="3">
    <source>
        <dbReference type="Proteomes" id="UP000507470"/>
    </source>
</evidence>
<feature type="region of interest" description="Disordered" evidence="1">
    <location>
        <begin position="1"/>
        <end position="168"/>
    </location>
</feature>
<feature type="compositionally biased region" description="Polar residues" evidence="1">
    <location>
        <begin position="22"/>
        <end position="35"/>
    </location>
</feature>
<feature type="compositionally biased region" description="Basic and acidic residues" evidence="1">
    <location>
        <begin position="113"/>
        <end position="122"/>
    </location>
</feature>
<feature type="region of interest" description="Disordered" evidence="1">
    <location>
        <begin position="606"/>
        <end position="626"/>
    </location>
</feature>
<proteinExistence type="predicted"/>
<accession>A0A6J7ZUK2</accession>
<organism evidence="2 3">
    <name type="scientific">Mytilus coruscus</name>
    <name type="common">Sea mussel</name>
    <dbReference type="NCBI Taxonomy" id="42192"/>
    <lineage>
        <taxon>Eukaryota</taxon>
        <taxon>Metazoa</taxon>
        <taxon>Spiralia</taxon>
        <taxon>Lophotrochozoa</taxon>
        <taxon>Mollusca</taxon>
        <taxon>Bivalvia</taxon>
        <taxon>Autobranchia</taxon>
        <taxon>Pteriomorphia</taxon>
        <taxon>Mytilida</taxon>
        <taxon>Mytiloidea</taxon>
        <taxon>Mytilidae</taxon>
        <taxon>Mytilinae</taxon>
        <taxon>Mytilus</taxon>
    </lineage>
</organism>
<gene>
    <name evidence="2" type="ORF">MCOR_1090</name>
</gene>
<keyword evidence="3" id="KW-1185">Reference proteome</keyword>
<sequence>MTGRQSEELVATTEDSLEEQNIVEQSYENEMTGGQSEELSTTTDESLEEQNIQSSEKEIAEGQSEELVASTEDSLEVQNIVEQSLEKEMIDRQSKEMEATTEDSLEEQNIVSSEKEMTETKELGTTSEESLEVGNLAELSTSTSEQTTDRKTTVGQFKDRPDIESIPENLTEIEQLIDNSVNPKPVMENIHHPEKNVSNIKQTTDNVNDLQATDDVNFRNIDEIFKATDDVNDLQATVDVNDLQATDDVNYCQATGDVNDLQATVNVNDLQATDAVNDFQATDDVNDLQATDDVNDLQATVDVNYRQATDDVNDLQATEIVDKMELSHEILAKNELKTELSYRREEFVGLDPLLQMEVRAVSRAETVDKTILRTGIIDNKQLTDDTSKSTVEKYTNAKATIENEITKESLTKMELGNVTLTVPPIETEVVNEPTTEVKDCVNLETETPKIRNLIKETEAGTKPMTQCFAVREPISTEVGIEQKREIVVNIEPATQCLGSKTDFDSDEESNNEIVGSRSVSEQKTTNQDATSVDQDLELENSEDPQINGIENNHKSKEDIQNKNKIKSQRYFIKESASNQAGTPVEINSFNNSPECSDKVATVADKFPAESTRPTDKSTSNVISRKRKLPSEFESTCPVNNKKPLNDINDTVTGYFKIRDYIKKRSIDPVTLKKNLIKGYVQNFFHRNNNIASNLEQKDILIDNMGNFDTARLLKKQQIKYFVHETKNDEIKDHVNATGKARSEHLEADTTDSTYIDLRNGLNIKDLTDENVNSIEFEHSEVAVYESDEDSDSHPGYEIVIFGQQNLDECKIHPTENDNVSSKIDPNIDSEVTTVIDLVQEETNICTKREESQDNDDQECNIKKVADLSNRPNKQTEPVLANQ</sequence>
<dbReference type="AlphaFoldDB" id="A0A6J7ZUK2"/>
<evidence type="ECO:0000256" key="1">
    <source>
        <dbReference type="SAM" id="MobiDB-lite"/>
    </source>
</evidence>